<gene>
    <name evidence="1" type="ORF">SAMN02745213_00798</name>
</gene>
<dbReference type="InterPro" id="IPR010261">
    <property type="entry name" value="Tir_chaperone"/>
</dbReference>
<evidence type="ECO:0000313" key="2">
    <source>
        <dbReference type="Proteomes" id="UP000242432"/>
    </source>
</evidence>
<proteinExistence type="predicted"/>
<dbReference type="SUPFAM" id="SSF69635">
    <property type="entry name" value="Type III secretory system chaperone-like"/>
    <property type="match status" value="1"/>
</dbReference>
<keyword evidence="2" id="KW-1185">Reference proteome</keyword>
<evidence type="ECO:0000313" key="1">
    <source>
        <dbReference type="EMBL" id="SKA60047.1"/>
    </source>
</evidence>
<dbReference type="EMBL" id="FUXX01000009">
    <property type="protein sequence ID" value="SKA60047.1"/>
    <property type="molecule type" value="Genomic_DNA"/>
</dbReference>
<dbReference type="Pfam" id="PF05932">
    <property type="entry name" value="CesT"/>
    <property type="match status" value="1"/>
</dbReference>
<dbReference type="AlphaFoldDB" id="A0A1T4V525"/>
<dbReference type="GO" id="GO:0030254">
    <property type="term" value="P:protein secretion by the type III secretion system"/>
    <property type="evidence" value="ECO:0007669"/>
    <property type="project" value="InterPro"/>
</dbReference>
<accession>A0A1T4V525</accession>
<dbReference type="Proteomes" id="UP000242432">
    <property type="component" value="Unassembled WGS sequence"/>
</dbReference>
<name>A0A1T4V525_9GAMM</name>
<dbReference type="Gene3D" id="3.30.1460.10">
    <property type="match status" value="1"/>
</dbReference>
<dbReference type="RefSeq" id="WP_074838139.1">
    <property type="nucleotide sequence ID" value="NZ_FUXX01000009.1"/>
</dbReference>
<reference evidence="2" key="1">
    <citation type="submission" date="2017-02" db="EMBL/GenBank/DDBJ databases">
        <authorList>
            <person name="Varghese N."/>
            <person name="Submissions S."/>
        </authorList>
    </citation>
    <scope>NUCLEOTIDE SEQUENCE [LARGE SCALE GENOMIC DNA]</scope>
    <source>
        <strain evidence="2">DSM 3072</strain>
    </source>
</reference>
<sequence>MENLKYQEYLQLLGKNLGLDLSFDENNVCEILVNSNDVVDIVANPDDHNLILSSVIAPDLPDPVSYSVIIDILDLALGPVLTRGGNCPVVGRDPENGMLVLYQVCTEAFIDNGFLPDIFMDFFKFKLSISQHLEKNAAKESSDKPAWIVTA</sequence>
<organism evidence="1 2">
    <name type="scientific">Succinivibrio dextrinosolvens DSM 3072</name>
    <dbReference type="NCBI Taxonomy" id="1123324"/>
    <lineage>
        <taxon>Bacteria</taxon>
        <taxon>Pseudomonadati</taxon>
        <taxon>Pseudomonadota</taxon>
        <taxon>Gammaproteobacteria</taxon>
        <taxon>Aeromonadales</taxon>
        <taxon>Succinivibrionaceae</taxon>
        <taxon>Succinivibrio</taxon>
    </lineage>
</organism>
<protein>
    <submittedName>
        <fullName evidence="1">Tir chaperone protein (CesT) family protein</fullName>
    </submittedName>
</protein>